<dbReference type="EMBL" id="BARV01018881">
    <property type="protein sequence ID" value="GAI24730.1"/>
    <property type="molecule type" value="Genomic_DNA"/>
</dbReference>
<accession>X1ND37</accession>
<sequence>MKTDYRKFKHIRILGFGEGTRGAVEDTIKEVKKQRPGEKIEFLQIPIEAFEEEAKGGSKKTK</sequence>
<comment type="caution">
    <text evidence="1">The sequence shown here is derived from an EMBL/GenBank/DDBJ whole genome shotgun (WGS) entry which is preliminary data.</text>
</comment>
<proteinExistence type="predicted"/>
<reference evidence="1" key="1">
    <citation type="journal article" date="2014" name="Front. Microbiol.">
        <title>High frequency of phylogenetically diverse reductive dehalogenase-homologous genes in deep subseafloor sedimentary metagenomes.</title>
        <authorList>
            <person name="Kawai M."/>
            <person name="Futagami T."/>
            <person name="Toyoda A."/>
            <person name="Takaki Y."/>
            <person name="Nishi S."/>
            <person name="Hori S."/>
            <person name="Arai W."/>
            <person name="Tsubouchi T."/>
            <person name="Morono Y."/>
            <person name="Uchiyama I."/>
            <person name="Ito T."/>
            <person name="Fujiyama A."/>
            <person name="Inagaki F."/>
            <person name="Takami H."/>
        </authorList>
    </citation>
    <scope>NUCLEOTIDE SEQUENCE</scope>
    <source>
        <strain evidence="1">Expedition CK06-06</strain>
    </source>
</reference>
<dbReference type="AlphaFoldDB" id="X1ND37"/>
<name>X1ND37_9ZZZZ</name>
<organism evidence="1">
    <name type="scientific">marine sediment metagenome</name>
    <dbReference type="NCBI Taxonomy" id="412755"/>
    <lineage>
        <taxon>unclassified sequences</taxon>
        <taxon>metagenomes</taxon>
        <taxon>ecological metagenomes</taxon>
    </lineage>
</organism>
<evidence type="ECO:0000313" key="1">
    <source>
        <dbReference type="EMBL" id="GAI24730.1"/>
    </source>
</evidence>
<gene>
    <name evidence="1" type="ORF">S06H3_31845</name>
</gene>
<protein>
    <submittedName>
        <fullName evidence="1">Uncharacterized protein</fullName>
    </submittedName>
</protein>